<organism evidence="1 2">
    <name type="scientific">Sphaerochaeta globosa (strain ATCC BAA-1886 / DSM 22777 / Buddy)</name>
    <name type="common">Spirochaeta sp. (strain Buddy)</name>
    <dbReference type="NCBI Taxonomy" id="158189"/>
    <lineage>
        <taxon>Bacteria</taxon>
        <taxon>Pseudomonadati</taxon>
        <taxon>Spirochaetota</taxon>
        <taxon>Spirochaetia</taxon>
        <taxon>Spirochaetales</taxon>
        <taxon>Sphaerochaetaceae</taxon>
        <taxon>Sphaerochaeta</taxon>
    </lineage>
</organism>
<dbReference type="Proteomes" id="UP000008466">
    <property type="component" value="Chromosome"/>
</dbReference>
<dbReference type="OrthoDB" id="9806610at2"/>
<dbReference type="EMBL" id="CP002541">
    <property type="protein sequence ID" value="ADY13818.1"/>
    <property type="molecule type" value="Genomic_DNA"/>
</dbReference>
<reference evidence="2" key="1">
    <citation type="submission" date="2011-02" db="EMBL/GenBank/DDBJ databases">
        <title>Complete sequence of Spirochaeta sp. Buddy.</title>
        <authorList>
            <person name="Lucas S."/>
            <person name="Copeland A."/>
            <person name="Lapidus A."/>
            <person name="Cheng J.-F."/>
            <person name="Goodwin L."/>
            <person name="Pitluck S."/>
            <person name="Zeytun A."/>
            <person name="Detter J.C."/>
            <person name="Han C."/>
            <person name="Tapia R."/>
            <person name="Land M."/>
            <person name="Hauser L."/>
            <person name="Kyrpides N."/>
            <person name="Ivanova N."/>
            <person name="Mikhailova N."/>
            <person name="Pagani I."/>
            <person name="Ritalahti K.M."/>
            <person name="Loeffler F.E."/>
            <person name="Woyke T."/>
        </authorList>
    </citation>
    <scope>NUCLEOTIDE SEQUENCE [LARGE SCALE GENOMIC DNA]</scope>
    <source>
        <strain evidence="2">ATCC BAA-1886 / DSM 22777 / Buddy</strain>
    </source>
</reference>
<dbReference type="Pfam" id="PF03692">
    <property type="entry name" value="CxxCxxCC"/>
    <property type="match status" value="1"/>
</dbReference>
<evidence type="ECO:0000313" key="1">
    <source>
        <dbReference type="EMBL" id="ADY13818.1"/>
    </source>
</evidence>
<name>F0RTU7_SPHGB</name>
<evidence type="ECO:0008006" key="3">
    <source>
        <dbReference type="Google" id="ProtNLM"/>
    </source>
</evidence>
<accession>F0RTU7</accession>
<dbReference type="RefSeq" id="WP_013607667.1">
    <property type="nucleotide sequence ID" value="NC_015152.1"/>
</dbReference>
<protein>
    <recommendedName>
        <fullName evidence="3">YkgJ family cysteine cluster protein</fullName>
    </recommendedName>
</protein>
<gene>
    <name evidence="1" type="ordered locus">SpiBuddy_1996</name>
</gene>
<keyword evidence="2" id="KW-1185">Reference proteome</keyword>
<dbReference type="eggNOG" id="COG0727">
    <property type="taxonomic scope" value="Bacteria"/>
</dbReference>
<dbReference type="STRING" id="158189.SpiBuddy_1996"/>
<evidence type="ECO:0000313" key="2">
    <source>
        <dbReference type="Proteomes" id="UP000008466"/>
    </source>
</evidence>
<dbReference type="HOGENOM" id="CLU_105096_0_0_12"/>
<proteinExistence type="predicted"/>
<sequence>MDSIAQLCSAFGGTYAGQSMTDLFSLYTDIEQKSNAFCSEYAIACGPGCGTCCEHFMPDITASEARLVAAYLLFIKKDASLIESVRQNMGNQQGPCPLYRFDSPFHCSVYAARPLICRLFGACANQDKNGAAVFRRCKYNAEKTMPEHIAFTADVPVMQDYSYALRSLDDQEGEVGFLPEKVSSMLDQLQFLASMLEFDDSNPDDTPNPLAS</sequence>
<dbReference type="AlphaFoldDB" id="F0RTU7"/>
<dbReference type="KEGG" id="sbu:SpiBuddy_1996"/>
<dbReference type="InterPro" id="IPR005358">
    <property type="entry name" value="Puta_zinc/iron-chelating_dom"/>
</dbReference>